<gene>
    <name evidence="1" type="ORF">KI387_007619</name>
</gene>
<dbReference type="Proteomes" id="UP000824469">
    <property type="component" value="Unassembled WGS sequence"/>
</dbReference>
<dbReference type="EMBL" id="JAHRHJ020000002">
    <property type="protein sequence ID" value="KAH9327441.1"/>
    <property type="molecule type" value="Genomic_DNA"/>
</dbReference>
<accession>A0AA38LKU0</accession>
<comment type="caution">
    <text evidence="1">The sequence shown here is derived from an EMBL/GenBank/DDBJ whole genome shotgun (WGS) entry which is preliminary data.</text>
</comment>
<evidence type="ECO:0000313" key="2">
    <source>
        <dbReference type="Proteomes" id="UP000824469"/>
    </source>
</evidence>
<keyword evidence="2" id="KW-1185">Reference proteome</keyword>
<proteinExistence type="predicted"/>
<protein>
    <submittedName>
        <fullName evidence="1">Uncharacterized protein</fullName>
    </submittedName>
</protein>
<reference evidence="1 2" key="1">
    <citation type="journal article" date="2021" name="Nat. Plants">
        <title>The Taxus genome provides insights into paclitaxel biosynthesis.</title>
        <authorList>
            <person name="Xiong X."/>
            <person name="Gou J."/>
            <person name="Liao Q."/>
            <person name="Li Y."/>
            <person name="Zhou Q."/>
            <person name="Bi G."/>
            <person name="Li C."/>
            <person name="Du R."/>
            <person name="Wang X."/>
            <person name="Sun T."/>
            <person name="Guo L."/>
            <person name="Liang H."/>
            <person name="Lu P."/>
            <person name="Wu Y."/>
            <person name="Zhang Z."/>
            <person name="Ro D.K."/>
            <person name="Shang Y."/>
            <person name="Huang S."/>
            <person name="Yan J."/>
        </authorList>
    </citation>
    <scope>NUCLEOTIDE SEQUENCE [LARGE SCALE GENOMIC DNA]</scope>
    <source>
        <strain evidence="1">Ta-2019</strain>
    </source>
</reference>
<evidence type="ECO:0000313" key="1">
    <source>
        <dbReference type="EMBL" id="KAH9327441.1"/>
    </source>
</evidence>
<name>A0AA38LKU0_TAXCH</name>
<feature type="non-terminal residue" evidence="1">
    <location>
        <position position="1"/>
    </location>
</feature>
<dbReference type="AlphaFoldDB" id="A0AA38LKU0"/>
<sequence>EIGVDWVESAATDVIGVDWVRLVSTEGRLTNQGLCDEIRGLEYECGLLDVP</sequence>
<organism evidence="1 2">
    <name type="scientific">Taxus chinensis</name>
    <name type="common">Chinese yew</name>
    <name type="synonym">Taxus wallichiana var. chinensis</name>
    <dbReference type="NCBI Taxonomy" id="29808"/>
    <lineage>
        <taxon>Eukaryota</taxon>
        <taxon>Viridiplantae</taxon>
        <taxon>Streptophyta</taxon>
        <taxon>Embryophyta</taxon>
        <taxon>Tracheophyta</taxon>
        <taxon>Spermatophyta</taxon>
        <taxon>Pinopsida</taxon>
        <taxon>Pinidae</taxon>
        <taxon>Conifers II</taxon>
        <taxon>Cupressales</taxon>
        <taxon>Taxaceae</taxon>
        <taxon>Taxus</taxon>
    </lineage>
</organism>
<feature type="non-terminal residue" evidence="1">
    <location>
        <position position="51"/>
    </location>
</feature>